<gene>
    <name evidence="2" type="ORF">HKK74_10370</name>
</gene>
<dbReference type="Pfam" id="PF10739">
    <property type="entry name" value="DUF2550"/>
    <property type="match status" value="1"/>
</dbReference>
<feature type="transmembrane region" description="Helical" evidence="1">
    <location>
        <begin position="6"/>
        <end position="27"/>
    </location>
</feature>
<dbReference type="EMBL" id="JABVEC010000006">
    <property type="protein sequence ID" value="MBC6465899.1"/>
    <property type="molecule type" value="Genomic_DNA"/>
</dbReference>
<comment type="caution">
    <text evidence="2">The sequence shown here is derived from an EMBL/GenBank/DDBJ whole genome shotgun (WGS) entry which is preliminary data.</text>
</comment>
<keyword evidence="1" id="KW-0472">Membrane</keyword>
<protein>
    <submittedName>
        <fullName evidence="2">DUF2550 domain-containing protein</fullName>
    </submittedName>
</protein>
<reference evidence="2 3" key="1">
    <citation type="submission" date="2020-06" db="EMBL/GenBank/DDBJ databases">
        <title>Actinomadura xiongansis sp. nov., isolated from soil of Baiyangdian.</title>
        <authorList>
            <person name="Zhang X."/>
        </authorList>
    </citation>
    <scope>NUCLEOTIDE SEQUENCE [LARGE SCALE GENOMIC DNA]</scope>
    <source>
        <strain evidence="2 3">HBUM206468</strain>
    </source>
</reference>
<evidence type="ECO:0000256" key="1">
    <source>
        <dbReference type="SAM" id="Phobius"/>
    </source>
</evidence>
<keyword evidence="3" id="KW-1185">Reference proteome</keyword>
<dbReference type="InterPro" id="IPR019675">
    <property type="entry name" value="DUF2550"/>
</dbReference>
<dbReference type="Proteomes" id="UP000805614">
    <property type="component" value="Unassembled WGS sequence"/>
</dbReference>
<proteinExistence type="predicted"/>
<keyword evidence="1" id="KW-0812">Transmembrane</keyword>
<accession>A0ABR7LMS2</accession>
<sequence>MSEHLALDVGGVFAAILLVVVLGFVVVSVRRWLFERAGGTVECSLRTLPTSKSDSLTGDGSDQDGAGVWQLGLGRYKGDELHWHRIFGFRKRPRQVIHRRGLIVSNRRSPKDEEAAALVPDADIIEVRDGDLTVELAMSAAALTGFLAWLEAAPPGFPIDFPG</sequence>
<keyword evidence="1" id="KW-1133">Transmembrane helix</keyword>
<organism evidence="2 3">
    <name type="scientific">Actinomadura alba</name>
    <dbReference type="NCBI Taxonomy" id="406431"/>
    <lineage>
        <taxon>Bacteria</taxon>
        <taxon>Bacillati</taxon>
        <taxon>Actinomycetota</taxon>
        <taxon>Actinomycetes</taxon>
        <taxon>Streptosporangiales</taxon>
        <taxon>Thermomonosporaceae</taxon>
        <taxon>Actinomadura</taxon>
    </lineage>
</organism>
<dbReference type="RefSeq" id="WP_187242918.1">
    <property type="nucleotide sequence ID" value="NZ_BAAAOK010000028.1"/>
</dbReference>
<evidence type="ECO:0000313" key="2">
    <source>
        <dbReference type="EMBL" id="MBC6465899.1"/>
    </source>
</evidence>
<name>A0ABR7LMS2_9ACTN</name>
<evidence type="ECO:0000313" key="3">
    <source>
        <dbReference type="Proteomes" id="UP000805614"/>
    </source>
</evidence>